<proteinExistence type="predicted"/>
<organism evidence="1 2">
    <name type="scientific">Ixodes persulcatus</name>
    <name type="common">Taiga tick</name>
    <dbReference type="NCBI Taxonomy" id="34615"/>
    <lineage>
        <taxon>Eukaryota</taxon>
        <taxon>Metazoa</taxon>
        <taxon>Ecdysozoa</taxon>
        <taxon>Arthropoda</taxon>
        <taxon>Chelicerata</taxon>
        <taxon>Arachnida</taxon>
        <taxon>Acari</taxon>
        <taxon>Parasitiformes</taxon>
        <taxon>Ixodida</taxon>
        <taxon>Ixodoidea</taxon>
        <taxon>Ixodidae</taxon>
        <taxon>Ixodinae</taxon>
        <taxon>Ixodes</taxon>
    </lineage>
</organism>
<dbReference type="EMBL" id="JABSTQ010006822">
    <property type="protein sequence ID" value="KAG0436639.1"/>
    <property type="molecule type" value="Genomic_DNA"/>
</dbReference>
<gene>
    <name evidence="1" type="ORF">HPB47_017842</name>
</gene>
<evidence type="ECO:0000313" key="1">
    <source>
        <dbReference type="EMBL" id="KAG0436639.1"/>
    </source>
</evidence>
<sequence length="143" mass="15931">MDPDLKRRMLQRCQELGLRLYEDTPRQPEGVRSDRCEITAREESAAEGGGAGASTSSVEPHDPSSRREDTQCCGHCVVMPTTRECLCCQEVSQVTAKAGNKCITRHKDFFGAILNPVVLQIAYGMRAMELHDGELLRQRTAHK</sequence>
<dbReference type="Proteomes" id="UP000805193">
    <property type="component" value="Unassembled WGS sequence"/>
</dbReference>
<name>A0AC60QN32_IXOPE</name>
<protein>
    <submittedName>
        <fullName evidence="1">Uncharacterized protein</fullName>
    </submittedName>
</protein>
<keyword evidence="2" id="KW-1185">Reference proteome</keyword>
<comment type="caution">
    <text evidence="1">The sequence shown here is derived from an EMBL/GenBank/DDBJ whole genome shotgun (WGS) entry which is preliminary data.</text>
</comment>
<accession>A0AC60QN32</accession>
<evidence type="ECO:0000313" key="2">
    <source>
        <dbReference type="Proteomes" id="UP000805193"/>
    </source>
</evidence>
<reference evidence="1 2" key="1">
    <citation type="journal article" date="2020" name="Cell">
        <title>Large-Scale Comparative Analyses of Tick Genomes Elucidate Their Genetic Diversity and Vector Capacities.</title>
        <authorList>
            <consortium name="Tick Genome and Microbiome Consortium (TIGMIC)"/>
            <person name="Jia N."/>
            <person name="Wang J."/>
            <person name="Shi W."/>
            <person name="Du L."/>
            <person name="Sun Y."/>
            <person name="Zhan W."/>
            <person name="Jiang J.F."/>
            <person name="Wang Q."/>
            <person name="Zhang B."/>
            <person name="Ji P."/>
            <person name="Bell-Sakyi L."/>
            <person name="Cui X.M."/>
            <person name="Yuan T.T."/>
            <person name="Jiang B.G."/>
            <person name="Yang W.F."/>
            <person name="Lam T.T."/>
            <person name="Chang Q.C."/>
            <person name="Ding S.J."/>
            <person name="Wang X.J."/>
            <person name="Zhu J.G."/>
            <person name="Ruan X.D."/>
            <person name="Zhao L."/>
            <person name="Wei J.T."/>
            <person name="Ye R.Z."/>
            <person name="Que T.C."/>
            <person name="Du C.H."/>
            <person name="Zhou Y.H."/>
            <person name="Cheng J.X."/>
            <person name="Dai P.F."/>
            <person name="Guo W.B."/>
            <person name="Han X.H."/>
            <person name="Huang E.J."/>
            <person name="Li L.F."/>
            <person name="Wei W."/>
            <person name="Gao Y.C."/>
            <person name="Liu J.Z."/>
            <person name="Shao H.Z."/>
            <person name="Wang X."/>
            <person name="Wang C.C."/>
            <person name="Yang T.C."/>
            <person name="Huo Q.B."/>
            <person name="Li W."/>
            <person name="Chen H.Y."/>
            <person name="Chen S.E."/>
            <person name="Zhou L.G."/>
            <person name="Ni X.B."/>
            <person name="Tian J.H."/>
            <person name="Sheng Y."/>
            <person name="Liu T."/>
            <person name="Pan Y.S."/>
            <person name="Xia L.Y."/>
            <person name="Li J."/>
            <person name="Zhao F."/>
            <person name="Cao W.C."/>
        </authorList>
    </citation>
    <scope>NUCLEOTIDE SEQUENCE [LARGE SCALE GENOMIC DNA]</scope>
    <source>
        <strain evidence="1">Iper-2018</strain>
    </source>
</reference>